<accession>A0A183PEJ0</accession>
<dbReference type="InterPro" id="IPR002350">
    <property type="entry name" value="Kazal_dom"/>
</dbReference>
<keyword evidence="1" id="KW-0732">Signal</keyword>
<dbReference type="PROSITE" id="PS51465">
    <property type="entry name" value="KAZAL_2"/>
    <property type="match status" value="1"/>
</dbReference>
<dbReference type="GO" id="GO:0050840">
    <property type="term" value="F:extracellular matrix binding"/>
    <property type="evidence" value="ECO:0007669"/>
    <property type="project" value="TreeGrafter"/>
</dbReference>
<dbReference type="Gene3D" id="3.30.60.30">
    <property type="match status" value="1"/>
</dbReference>
<evidence type="ECO:0000313" key="4">
    <source>
        <dbReference type="EMBL" id="VDP61832.1"/>
    </source>
</evidence>
<reference evidence="4 5" key="1">
    <citation type="submission" date="2018-11" db="EMBL/GenBank/DDBJ databases">
        <authorList>
            <consortium name="Pathogen Informatics"/>
        </authorList>
    </citation>
    <scope>NUCLEOTIDE SEQUENCE [LARGE SCALE GENOMIC DNA]</scope>
    <source>
        <strain>Denwood</strain>
        <strain evidence="5">Zambia</strain>
    </source>
</reference>
<name>A0A183PEJ0_9TREM</name>
<keyword evidence="3" id="KW-0325">Glycoprotein</keyword>
<gene>
    <name evidence="4" type="ORF">SMTD_LOCUS12776</name>
</gene>
<dbReference type="FunFam" id="3.30.60.30:FF:000024">
    <property type="entry name" value="Transmembrane agrin"/>
    <property type="match status" value="1"/>
</dbReference>
<dbReference type="CDD" id="cd00104">
    <property type="entry name" value="KAZAL_FS"/>
    <property type="match status" value="1"/>
</dbReference>
<evidence type="ECO:0000256" key="2">
    <source>
        <dbReference type="ARBA" id="ARBA00023157"/>
    </source>
</evidence>
<dbReference type="PANTHER" id="PTHR13866:SF29">
    <property type="entry name" value="FOLLISTATIN"/>
    <property type="match status" value="1"/>
</dbReference>
<dbReference type="STRING" id="31246.A0A183PEJ0"/>
<protein>
    <submittedName>
        <fullName evidence="4">Uncharacterized protein</fullName>
    </submittedName>
</protein>
<dbReference type="SMART" id="SM00280">
    <property type="entry name" value="KAZAL"/>
    <property type="match status" value="1"/>
</dbReference>
<dbReference type="SUPFAM" id="SSF100895">
    <property type="entry name" value="Kazal-type serine protease inhibitors"/>
    <property type="match status" value="1"/>
</dbReference>
<dbReference type="AlphaFoldDB" id="A0A183PEJ0"/>
<dbReference type="Pfam" id="PF07648">
    <property type="entry name" value="Kazal_2"/>
    <property type="match status" value="1"/>
</dbReference>
<evidence type="ECO:0000313" key="5">
    <source>
        <dbReference type="Proteomes" id="UP000269396"/>
    </source>
</evidence>
<dbReference type="EMBL" id="UZAL01032792">
    <property type="protein sequence ID" value="VDP61832.1"/>
    <property type="molecule type" value="Genomic_DNA"/>
</dbReference>
<dbReference type="GO" id="GO:0005518">
    <property type="term" value="F:collagen binding"/>
    <property type="evidence" value="ECO:0007669"/>
    <property type="project" value="TreeGrafter"/>
</dbReference>
<proteinExistence type="predicted"/>
<dbReference type="PANTHER" id="PTHR13866">
    <property type="entry name" value="SPARC OSTEONECTIN"/>
    <property type="match status" value="1"/>
</dbReference>
<organism evidence="4 5">
    <name type="scientific">Schistosoma mattheei</name>
    <dbReference type="NCBI Taxonomy" id="31246"/>
    <lineage>
        <taxon>Eukaryota</taxon>
        <taxon>Metazoa</taxon>
        <taxon>Spiralia</taxon>
        <taxon>Lophotrochozoa</taxon>
        <taxon>Platyhelminthes</taxon>
        <taxon>Trematoda</taxon>
        <taxon>Digenea</taxon>
        <taxon>Strigeidida</taxon>
        <taxon>Schistosomatoidea</taxon>
        <taxon>Schistosomatidae</taxon>
        <taxon>Schistosoma</taxon>
    </lineage>
</organism>
<sequence>MRRIIDFLITIFININIIIANPYNNKTNHLHSDKTMKNNNPNHNNNKLNNNDNNCFQYRFSSNIHNPCLNYTCAFQAWCIPSIDFKRPTCICYNTCYDVGDSIDKGPICGTDNRDYESICHLRREACTMMIDLSIKYRGSCGKLMIYI</sequence>
<dbReference type="InterPro" id="IPR036058">
    <property type="entry name" value="Kazal_dom_sf"/>
</dbReference>
<keyword evidence="2" id="KW-1015">Disulfide bond</keyword>
<keyword evidence="5" id="KW-1185">Reference proteome</keyword>
<evidence type="ECO:0000256" key="3">
    <source>
        <dbReference type="ARBA" id="ARBA00023180"/>
    </source>
</evidence>
<evidence type="ECO:0000256" key="1">
    <source>
        <dbReference type="ARBA" id="ARBA00022729"/>
    </source>
</evidence>
<dbReference type="GO" id="GO:0005509">
    <property type="term" value="F:calcium ion binding"/>
    <property type="evidence" value="ECO:0007669"/>
    <property type="project" value="TreeGrafter"/>
</dbReference>
<dbReference type="Proteomes" id="UP000269396">
    <property type="component" value="Unassembled WGS sequence"/>
</dbReference>
<dbReference type="GO" id="GO:0005615">
    <property type="term" value="C:extracellular space"/>
    <property type="evidence" value="ECO:0007669"/>
    <property type="project" value="TreeGrafter"/>
</dbReference>